<dbReference type="Pfam" id="PF12452">
    <property type="entry name" value="DUF3685"/>
    <property type="match status" value="1"/>
</dbReference>
<reference evidence="1 2" key="1">
    <citation type="journal article" date="2016" name="G3 (Bethesda)">
        <title>First Draft Assembly and Annotation of the Genome of a California Endemic Oak Quercus lobata Nee (Fagaceae).</title>
        <authorList>
            <person name="Sork V.L."/>
            <person name="Fitz-Gibbon S.T."/>
            <person name="Puiu D."/>
            <person name="Crepeau M."/>
            <person name="Gugger P.F."/>
            <person name="Sherman R."/>
            <person name="Stevens K."/>
            <person name="Langley C.H."/>
            <person name="Pellegrini M."/>
            <person name="Salzberg S.L."/>
        </authorList>
    </citation>
    <scope>NUCLEOTIDE SEQUENCE [LARGE SCALE GENOMIC DNA]</scope>
    <source>
        <strain evidence="1 2">cv. SW786</strain>
    </source>
</reference>
<dbReference type="OMA" id="HCIEISH"/>
<evidence type="ECO:0000313" key="1">
    <source>
        <dbReference type="EnsemblPlants" id="QL04p091507:mrna"/>
    </source>
</evidence>
<dbReference type="PANTHER" id="PTHR36807:SF2">
    <property type="entry name" value="PHOSPHOGLYCOLATE PHOSPHATASE"/>
    <property type="match status" value="1"/>
</dbReference>
<dbReference type="EMBL" id="LRBV02000004">
    <property type="status" value="NOT_ANNOTATED_CDS"/>
    <property type="molecule type" value="Genomic_DNA"/>
</dbReference>
<dbReference type="InParanoid" id="A0A7N2LLL1"/>
<sequence length="592" mass="66990">MAECVSSPSCLINHRGCTPHQNLTLRMPQSYRKYSYGTCKVLRISTWKMWELTHSVSYLKLSPCLRGTSLKGTCLGSLVNPDGATTSDWIPVVDQVLLMASVFLTYTAGVIPVRKKSFLKFPKNIYNDDVVSGTSSGSAMKNDDQLDSKYALNVVKGKLLDSLKALEHCQNLEERVHEFEEHRAKGPLSLNAVPEGPRLHLLWASFQQVEEEAGTVSIVTNISSIPKTAKMEDWLTVFPDIIQRSCQPVCMAWLENVLCLENSTTSKELACLIYEKLKGEDTVLQNIRKSGKGDLYAELLCFLRFGSQRDTFCYAIVQTISSLIKLSIVFVVCLDYGFLLSQEPCSSTGTWVRVRHCDTAIFEKIGHGEDCCYDNSIFLLHGVSILEDLVITLADGIASIFLELISVDGNLSNEMNSLGLALCTLSTRALQRLRNENLIESHGQWERQIEKKVALSQWLYLNVEAVVSMYEDRFDLWTLQNQLIEAPGNSQAENYSWWKRLTLRKFDTVSSPIHYIMIRQFSMPVKRMKELRALRGWRYYFSLLLELSDISMPLIKAVIGKVSDAISFFLVCLIGRSLGLIYTGIRQSLRWK</sequence>
<dbReference type="Gramene" id="QL04p091507:mrna">
    <property type="protein sequence ID" value="QL04p091507:mrna"/>
    <property type="gene ID" value="QL04p091507"/>
</dbReference>
<dbReference type="Proteomes" id="UP000594261">
    <property type="component" value="Chromosome 4"/>
</dbReference>
<protein>
    <submittedName>
        <fullName evidence="1">Uncharacterized protein</fullName>
    </submittedName>
</protein>
<accession>A0A7N2LLL1</accession>
<dbReference type="AlphaFoldDB" id="A0A7N2LLL1"/>
<dbReference type="InterPro" id="IPR022552">
    <property type="entry name" value="UPF_Ycf55"/>
</dbReference>
<proteinExistence type="predicted"/>
<name>A0A7N2LLL1_QUELO</name>
<keyword evidence="2" id="KW-1185">Reference proteome</keyword>
<dbReference type="EnsemblPlants" id="QL04p091507:mrna">
    <property type="protein sequence ID" value="QL04p091507:mrna"/>
    <property type="gene ID" value="QL04p091507"/>
</dbReference>
<dbReference type="PANTHER" id="PTHR36807">
    <property type="entry name" value="PHOSPHOGLYCOLATE PHOSPHATASE"/>
    <property type="match status" value="1"/>
</dbReference>
<evidence type="ECO:0000313" key="2">
    <source>
        <dbReference type="Proteomes" id="UP000594261"/>
    </source>
</evidence>
<organism evidence="1 2">
    <name type="scientific">Quercus lobata</name>
    <name type="common">Valley oak</name>
    <dbReference type="NCBI Taxonomy" id="97700"/>
    <lineage>
        <taxon>Eukaryota</taxon>
        <taxon>Viridiplantae</taxon>
        <taxon>Streptophyta</taxon>
        <taxon>Embryophyta</taxon>
        <taxon>Tracheophyta</taxon>
        <taxon>Spermatophyta</taxon>
        <taxon>Magnoliopsida</taxon>
        <taxon>eudicotyledons</taxon>
        <taxon>Gunneridae</taxon>
        <taxon>Pentapetalae</taxon>
        <taxon>rosids</taxon>
        <taxon>fabids</taxon>
        <taxon>Fagales</taxon>
        <taxon>Fagaceae</taxon>
        <taxon>Quercus</taxon>
    </lineage>
</organism>
<reference evidence="1" key="2">
    <citation type="submission" date="2021-01" db="UniProtKB">
        <authorList>
            <consortium name="EnsemblPlants"/>
        </authorList>
    </citation>
    <scope>IDENTIFICATION</scope>
</reference>
<dbReference type="FunCoup" id="A0A7N2LLL1">
    <property type="interactions" value="1848"/>
</dbReference>